<comment type="pathway">
    <text evidence="1">Amino-acid degradation; L-lysine degradation via saccharopine pathway; glutaryl-CoA from L-lysine: step 1/6.</text>
</comment>
<dbReference type="PANTHER" id="PTHR11133">
    <property type="entry name" value="SACCHAROPINE DEHYDROGENASE"/>
    <property type="match status" value="1"/>
</dbReference>
<dbReference type="SMART" id="SM01003">
    <property type="entry name" value="AlaDh_PNT_N"/>
    <property type="match status" value="1"/>
</dbReference>
<evidence type="ECO:0000313" key="11">
    <source>
        <dbReference type="Proteomes" id="UP000616769"/>
    </source>
</evidence>
<keyword evidence="4" id="KW-0521">NADP</keyword>
<feature type="domain" description="Alanine dehydrogenase/pyridine nucleotide transhydrogenase NAD(H)-binding" evidence="8">
    <location>
        <begin position="201"/>
        <end position="404"/>
    </location>
</feature>
<dbReference type="GO" id="GO:0033512">
    <property type="term" value="P:L-lysine catabolic process to acetyl-CoA via saccharopine"/>
    <property type="evidence" value="ECO:0007669"/>
    <property type="project" value="UniProtKB-UniPathway"/>
</dbReference>
<dbReference type="GO" id="GO:0019878">
    <property type="term" value="P:lysine biosynthetic process via aminoadipic acid"/>
    <property type="evidence" value="ECO:0007669"/>
    <property type="project" value="TreeGrafter"/>
</dbReference>
<dbReference type="PANTHER" id="PTHR11133:SF22">
    <property type="entry name" value="ALPHA-AMINOADIPIC SEMIALDEHYDE SYNTHASE, MITOCHONDRIAL"/>
    <property type="match status" value="1"/>
</dbReference>
<dbReference type="SUPFAM" id="SSF55347">
    <property type="entry name" value="Glyceraldehyde-3-phosphate dehydrogenase-like, C-terminal domain"/>
    <property type="match status" value="1"/>
</dbReference>
<dbReference type="SUPFAM" id="SSF51735">
    <property type="entry name" value="NAD(P)-binding Rossmann-fold domains"/>
    <property type="match status" value="1"/>
</dbReference>
<dbReference type="UniPathway" id="UPA00868">
    <property type="reaction ID" value="UER00835"/>
</dbReference>
<dbReference type="OMA" id="TPHVHDI"/>
<gene>
    <name evidence="10" type="ORF">QR98_0096610</name>
</gene>
<comment type="similarity">
    <text evidence="3">In the N-terminal section; belongs to the AlaDH/PNT family.</text>
</comment>
<keyword evidence="5" id="KW-0560">Oxidoreductase</keyword>
<dbReference type="Pfam" id="PF03435">
    <property type="entry name" value="Sacchrp_dh_NADP"/>
    <property type="match status" value="1"/>
</dbReference>
<accession>A0A132AKJ6</accession>
<evidence type="ECO:0000256" key="7">
    <source>
        <dbReference type="ARBA" id="ARBA00025744"/>
    </source>
</evidence>
<evidence type="ECO:0000313" key="10">
    <source>
        <dbReference type="EMBL" id="KPM11095.1"/>
    </source>
</evidence>
<dbReference type="VEuPathDB" id="VectorBase:SSCA006839"/>
<dbReference type="Gene3D" id="3.30.360.10">
    <property type="entry name" value="Dihydrodipicolinate Reductase, domain 2"/>
    <property type="match status" value="1"/>
</dbReference>
<dbReference type="Proteomes" id="UP000616769">
    <property type="component" value="Unassembled WGS sequence"/>
</dbReference>
<evidence type="ECO:0000259" key="9">
    <source>
        <dbReference type="SMART" id="SM01003"/>
    </source>
</evidence>
<comment type="pathway">
    <text evidence="2">Amino-acid degradation; L-lysine degradation via saccharopine pathway; glutaryl-CoA from L-lysine: step 2/6.</text>
</comment>
<dbReference type="Pfam" id="PF16653">
    <property type="entry name" value="Sacchrp_dh_C"/>
    <property type="match status" value="1"/>
</dbReference>
<dbReference type="CDD" id="cd12189">
    <property type="entry name" value="LKR_SDH_like"/>
    <property type="match status" value="1"/>
</dbReference>
<dbReference type="Gene3D" id="3.40.50.720">
    <property type="entry name" value="NAD(P)-binding Rossmann-like Domain"/>
    <property type="match status" value="2"/>
</dbReference>
<evidence type="ECO:0000256" key="2">
    <source>
        <dbReference type="ARBA" id="ARBA00004720"/>
    </source>
</evidence>
<comment type="caution">
    <text evidence="10">The sequence shown here is derived from an EMBL/GenBank/DDBJ whole genome shotgun (WGS) entry which is preliminary data.</text>
</comment>
<dbReference type="Gene3D" id="1.10.1870.10">
    <property type="entry name" value="Domain 3, Saccharopine reductase"/>
    <property type="match status" value="1"/>
</dbReference>
<dbReference type="FunFam" id="3.30.360.10:FF:000008">
    <property type="entry name" value="Alpha-aminoadipic semialdehyde synthase, mitochondrial"/>
    <property type="match status" value="1"/>
</dbReference>
<evidence type="ECO:0000256" key="4">
    <source>
        <dbReference type="ARBA" id="ARBA00022857"/>
    </source>
</evidence>
<name>A0A132AKJ6_SARSC</name>
<dbReference type="InterPro" id="IPR032095">
    <property type="entry name" value="Sacchrp_dh-like_C"/>
</dbReference>
<keyword evidence="6" id="KW-0511">Multifunctional enzyme</keyword>
<dbReference type="SUPFAM" id="SSF52283">
    <property type="entry name" value="Formate/glycerate dehydrogenase catalytic domain-like"/>
    <property type="match status" value="1"/>
</dbReference>
<dbReference type="SMART" id="SM01002">
    <property type="entry name" value="AlaDh_PNT_C"/>
    <property type="match status" value="1"/>
</dbReference>
<sequence>MFISHLRSIRLDSIRLIRQQSRFKTTGKALAIRREDASIWERRAPLAPAHVQKLVRKGVKVFVQPSNRRAYPMQAYANAGAIIQEDIDEVPVIIGVKQVPIDQLIPKKTYAFFSHTIKAQEANMPLLDAILDRHIRLIDYEKMVDSDNQRVVAFGRYAGITGMINIMHGLGLRLLALGHHTPFMHIGPPHNYRDSGDARQAVRACGYEIALDMLPRSIGPIIFVFTGSGHVSQGAQEVFQELPFEYIDASQMESICHLGQTTKVYGVIASRSTHWIKENGGLFDPEEAQKHPDRYTSNFAKKIAPYATVIVNGIYWSPDSPRLLGVSDAKRILQSHNPDFLKTSVGSPALPHRLLAICDISADPGGSIEFMTECTTIDNPFCFYDAGHNESRNDFGGPGILVCSIDNMPTQLPFEATTSFGDLLTPYINDIIESDANEKFENFSGSDVVKRAIITSNGKLTPDFEYIMDLRAQKERFRVGFNLKATKEKRVLVLGSGFVAEPLVEMLTRNENNHVIVGSDLRNPNGLSTEKLRKFNAESVLIDVLKQTEDLDDLIERSDLVVSLLPYTMHTSIAKKCIQFKKNMITASYQSPEIKALNQAAIDANITILNEVGLDPGIDHLLAMECFQQVHSNGGEILTFKSFCGGLPAPENADNALLYKFSWNPRGVIMNSVFGAKWLENGEIREIPPGGQLMDSAIDIDFLKSFNLEGYPNRDSLIYRDVYGLKSVQTLLRGTLRYKGFCHLIKGFQMMDLLNTDVHPLLDPCGTDITWCDFIAHSLKQPSNVSRDTVKSMMLEKIGNDEERLKAFEDLGFFGNDVLAKKHTPFETLCFYLQNRLKYKQNEKDLVILRHEIGIKWPDQDGLEQRNIEMLVNGDPNGYSAMAKTVGYPVGIASMMLLNEEIVEKGIIGPYSINIYNPMIERLRIEGIQAVEKSIKL</sequence>
<evidence type="ECO:0000259" key="8">
    <source>
        <dbReference type="SMART" id="SM01002"/>
    </source>
</evidence>
<organism evidence="10 11">
    <name type="scientific">Sarcoptes scabiei</name>
    <name type="common">Itch mite</name>
    <name type="synonym">Acarus scabiei</name>
    <dbReference type="NCBI Taxonomy" id="52283"/>
    <lineage>
        <taxon>Eukaryota</taxon>
        <taxon>Metazoa</taxon>
        <taxon>Ecdysozoa</taxon>
        <taxon>Arthropoda</taxon>
        <taxon>Chelicerata</taxon>
        <taxon>Arachnida</taxon>
        <taxon>Acari</taxon>
        <taxon>Acariformes</taxon>
        <taxon>Sarcoptiformes</taxon>
        <taxon>Astigmata</taxon>
        <taxon>Psoroptidia</taxon>
        <taxon>Sarcoptoidea</taxon>
        <taxon>Sarcoptidae</taxon>
        <taxon>Sarcoptinae</taxon>
        <taxon>Sarcoptes</taxon>
    </lineage>
</organism>
<dbReference type="InterPro" id="IPR005097">
    <property type="entry name" value="Sacchrp_dh_NADP-bd"/>
</dbReference>
<dbReference type="InterPro" id="IPR051168">
    <property type="entry name" value="AASS"/>
</dbReference>
<evidence type="ECO:0000256" key="3">
    <source>
        <dbReference type="ARBA" id="ARBA00005624"/>
    </source>
</evidence>
<evidence type="ECO:0000256" key="6">
    <source>
        <dbReference type="ARBA" id="ARBA00023268"/>
    </source>
</evidence>
<dbReference type="InterPro" id="IPR007886">
    <property type="entry name" value="AlaDH/PNT_N"/>
</dbReference>
<feature type="domain" description="Alanine dehydrogenase/pyridine nucleotide transhydrogenase N-terminal" evidence="9">
    <location>
        <begin position="31"/>
        <end position="161"/>
    </location>
</feature>
<comment type="similarity">
    <text evidence="7">In the C-terminal section; belongs to the saccharopine dehydrogenase family.</text>
</comment>
<dbReference type="FunFam" id="3.40.50.720:FF:000087">
    <property type="entry name" value="alpha-aminoadipic semialdehyde synthase, mitochondrial"/>
    <property type="match status" value="1"/>
</dbReference>
<dbReference type="OrthoDB" id="10059875at2759"/>
<evidence type="ECO:0000256" key="1">
    <source>
        <dbReference type="ARBA" id="ARBA00004682"/>
    </source>
</evidence>
<dbReference type="AlphaFoldDB" id="A0A132AKJ6"/>
<dbReference type="InterPro" id="IPR007698">
    <property type="entry name" value="AlaDH/PNT_NAD(H)-bd"/>
</dbReference>
<dbReference type="GO" id="GO:0004753">
    <property type="term" value="F:saccharopine dehydrogenase activity"/>
    <property type="evidence" value="ECO:0007669"/>
    <property type="project" value="TreeGrafter"/>
</dbReference>
<dbReference type="Pfam" id="PF05222">
    <property type="entry name" value="AlaDh_PNT_N"/>
    <property type="match status" value="1"/>
</dbReference>
<reference evidence="10 11" key="1">
    <citation type="journal article" date="2015" name="Parasit. Vectors">
        <title>Draft genome of the scabies mite.</title>
        <authorList>
            <person name="Rider S.D.Jr."/>
            <person name="Morgan M.S."/>
            <person name="Arlian L.G."/>
        </authorList>
    </citation>
    <scope>NUCLEOTIDE SEQUENCE [LARGE SCALE GENOMIC DNA]</scope>
    <source>
        <strain evidence="10">Arlian Lab</strain>
    </source>
</reference>
<dbReference type="GO" id="GO:0005737">
    <property type="term" value="C:cytoplasm"/>
    <property type="evidence" value="ECO:0007669"/>
    <property type="project" value="TreeGrafter"/>
</dbReference>
<evidence type="ECO:0000256" key="5">
    <source>
        <dbReference type="ARBA" id="ARBA00023002"/>
    </source>
</evidence>
<proteinExistence type="inferred from homology"/>
<dbReference type="InterPro" id="IPR036291">
    <property type="entry name" value="NAD(P)-bd_dom_sf"/>
</dbReference>
<dbReference type="FunFam" id="3.40.50.720:FF:000072">
    <property type="entry name" value="Saccharopine dehydrogenase [NADP(+), L-glutamate-forming]"/>
    <property type="match status" value="1"/>
</dbReference>
<dbReference type="EMBL" id="JXLN01016431">
    <property type="protein sequence ID" value="KPM11095.1"/>
    <property type="molecule type" value="Genomic_DNA"/>
</dbReference>
<dbReference type="Pfam" id="PF01262">
    <property type="entry name" value="AlaDh_PNT_C"/>
    <property type="match status" value="1"/>
</dbReference>
<protein>
    <submittedName>
        <fullName evidence="10">Alpha-aminoadipic semialdehyde synthase, mitochondrial-like protein</fullName>
    </submittedName>
</protein>